<evidence type="ECO:0000313" key="2">
    <source>
        <dbReference type="EMBL" id="CAB1453008.1"/>
    </source>
</evidence>
<dbReference type="Proteomes" id="UP001153269">
    <property type="component" value="Unassembled WGS sequence"/>
</dbReference>
<feature type="region of interest" description="Disordered" evidence="1">
    <location>
        <begin position="1"/>
        <end position="106"/>
    </location>
</feature>
<evidence type="ECO:0000256" key="1">
    <source>
        <dbReference type="SAM" id="MobiDB-lite"/>
    </source>
</evidence>
<proteinExistence type="predicted"/>
<sequence length="118" mass="12649">MEEWSKKRRASWRNWRVKEGRDKRRRGESEGESGGGGGRRRGSAMHGGGKEAVSLGGSQAALSVSVAAQSGLPSPWPREPAHLPCTTSPAPPPAPTTQHSSPPPVLTHSHFHFSLLLL</sequence>
<feature type="compositionally biased region" description="Basic and acidic residues" evidence="1">
    <location>
        <begin position="16"/>
        <end position="29"/>
    </location>
</feature>
<dbReference type="AlphaFoldDB" id="A0A9N7VPN1"/>
<accession>A0A9N7VPN1</accession>
<feature type="compositionally biased region" description="Basic residues" evidence="1">
    <location>
        <begin position="1"/>
        <end position="11"/>
    </location>
</feature>
<evidence type="ECO:0000313" key="3">
    <source>
        <dbReference type="Proteomes" id="UP001153269"/>
    </source>
</evidence>
<protein>
    <submittedName>
        <fullName evidence="2">Uncharacterized protein</fullName>
    </submittedName>
</protein>
<dbReference type="EMBL" id="CADEAL010004152">
    <property type="protein sequence ID" value="CAB1453008.1"/>
    <property type="molecule type" value="Genomic_DNA"/>
</dbReference>
<organism evidence="2 3">
    <name type="scientific">Pleuronectes platessa</name>
    <name type="common">European plaice</name>
    <dbReference type="NCBI Taxonomy" id="8262"/>
    <lineage>
        <taxon>Eukaryota</taxon>
        <taxon>Metazoa</taxon>
        <taxon>Chordata</taxon>
        <taxon>Craniata</taxon>
        <taxon>Vertebrata</taxon>
        <taxon>Euteleostomi</taxon>
        <taxon>Actinopterygii</taxon>
        <taxon>Neopterygii</taxon>
        <taxon>Teleostei</taxon>
        <taxon>Neoteleostei</taxon>
        <taxon>Acanthomorphata</taxon>
        <taxon>Carangaria</taxon>
        <taxon>Pleuronectiformes</taxon>
        <taxon>Pleuronectoidei</taxon>
        <taxon>Pleuronectidae</taxon>
        <taxon>Pleuronectes</taxon>
    </lineage>
</organism>
<reference evidence="2" key="1">
    <citation type="submission" date="2020-03" db="EMBL/GenBank/DDBJ databases">
        <authorList>
            <person name="Weist P."/>
        </authorList>
    </citation>
    <scope>NUCLEOTIDE SEQUENCE</scope>
</reference>
<gene>
    <name evidence="2" type="ORF">PLEPLA_LOCUS40758</name>
</gene>
<name>A0A9N7VPN1_PLEPL</name>
<comment type="caution">
    <text evidence="2">The sequence shown here is derived from an EMBL/GenBank/DDBJ whole genome shotgun (WGS) entry which is preliminary data.</text>
</comment>
<feature type="compositionally biased region" description="Low complexity" evidence="1">
    <location>
        <begin position="57"/>
        <end position="72"/>
    </location>
</feature>
<feature type="compositionally biased region" description="Pro residues" evidence="1">
    <location>
        <begin position="89"/>
        <end position="105"/>
    </location>
</feature>
<keyword evidence="3" id="KW-1185">Reference proteome</keyword>